<keyword evidence="4" id="KW-1185">Reference proteome</keyword>
<reference evidence="3 4" key="1">
    <citation type="submission" date="2015-10" db="EMBL/GenBank/DDBJ databases">
        <title>Transcriptomic analysis of a linuron degrading triple-species bacterial consortium.</title>
        <authorList>
            <person name="Albers P."/>
        </authorList>
    </citation>
    <scope>NUCLEOTIDE SEQUENCE [LARGE SCALE GENOMIC DNA]</scope>
    <source>
        <strain evidence="3 4">WDL6</strain>
    </source>
</reference>
<comment type="caution">
    <text evidence="3">The sequence shown here is derived from an EMBL/GenBank/DDBJ whole genome shotgun (WGS) entry which is preliminary data.</text>
</comment>
<dbReference type="InterPro" id="IPR027385">
    <property type="entry name" value="Beta-barrel_OMP"/>
</dbReference>
<gene>
    <name evidence="3" type="ORF">APY04_0946</name>
</gene>
<evidence type="ECO:0000259" key="2">
    <source>
        <dbReference type="Pfam" id="PF13505"/>
    </source>
</evidence>
<dbReference type="PATRIC" id="fig|121290.4.peg.3049"/>
<accession>A0A109BM40</accession>
<evidence type="ECO:0000313" key="4">
    <source>
        <dbReference type="Proteomes" id="UP000059074"/>
    </source>
</evidence>
<dbReference type="SUPFAM" id="SSF56925">
    <property type="entry name" value="OMPA-like"/>
    <property type="match status" value="1"/>
</dbReference>
<dbReference type="EMBL" id="LMTR01000031">
    <property type="protein sequence ID" value="KWT70502.1"/>
    <property type="molecule type" value="Genomic_DNA"/>
</dbReference>
<protein>
    <submittedName>
        <fullName evidence="3">Opacity protein or related surface antigen</fullName>
    </submittedName>
</protein>
<dbReference type="Proteomes" id="UP000059074">
    <property type="component" value="Unassembled WGS sequence"/>
</dbReference>
<dbReference type="Pfam" id="PF13505">
    <property type="entry name" value="OMP_b-brl"/>
    <property type="match status" value="1"/>
</dbReference>
<feature type="domain" description="Outer membrane protein beta-barrel" evidence="2">
    <location>
        <begin position="11"/>
        <end position="219"/>
    </location>
</feature>
<dbReference type="AlphaFoldDB" id="A0A109BM40"/>
<evidence type="ECO:0000256" key="1">
    <source>
        <dbReference type="ARBA" id="ARBA00022729"/>
    </source>
</evidence>
<evidence type="ECO:0000313" key="3">
    <source>
        <dbReference type="EMBL" id="KWT70502.1"/>
    </source>
</evidence>
<dbReference type="Gene3D" id="2.40.160.20">
    <property type="match status" value="1"/>
</dbReference>
<dbReference type="InterPro" id="IPR011250">
    <property type="entry name" value="OMP/PagP_B-barrel"/>
</dbReference>
<keyword evidence="1" id="KW-0732">Signal</keyword>
<sequence>MAADGWNSSGGAAAVAAAPGRGVYVGLFGGGGFGSSNDIIQRGTAYFVEAQGGPLAVNATGSTNSGGVGFIGAQVGHEWSYNSLMLPAFEIEGFYLDTGNRHATVNAPSVRLPVHTFENSFSSNSTVFLANMVLSFPTSYSITPYVGGGIGAARLSLTGADSLQVTPMEAGINHFNSGTSSDAWTFAAQIKAGARLAISNNAYLFGEYRYLYVGSVDQTFGSTVYANHAPTSPWTVQFDSTSYQLATAGVGIGF</sequence>
<proteinExistence type="predicted"/>
<name>A0A109BM40_HYPSL</name>
<organism evidence="3 4">
    <name type="scientific">Hyphomicrobium sulfonivorans</name>
    <dbReference type="NCBI Taxonomy" id="121290"/>
    <lineage>
        <taxon>Bacteria</taxon>
        <taxon>Pseudomonadati</taxon>
        <taxon>Pseudomonadota</taxon>
        <taxon>Alphaproteobacteria</taxon>
        <taxon>Hyphomicrobiales</taxon>
        <taxon>Hyphomicrobiaceae</taxon>
        <taxon>Hyphomicrobium</taxon>
    </lineage>
</organism>